<dbReference type="InterPro" id="IPR016181">
    <property type="entry name" value="Acyl_CoA_acyltransferase"/>
</dbReference>
<dbReference type="InterPro" id="IPR051908">
    <property type="entry name" value="Ribosomal_N-acetyltransferase"/>
</dbReference>
<dbReference type="InterPro" id="IPR000182">
    <property type="entry name" value="GNAT_dom"/>
</dbReference>
<comment type="caution">
    <text evidence="2">The sequence shown here is derived from an EMBL/GenBank/DDBJ whole genome shotgun (WGS) entry which is preliminary data.</text>
</comment>
<evidence type="ECO:0000259" key="1">
    <source>
        <dbReference type="Pfam" id="PF13302"/>
    </source>
</evidence>
<dbReference type="SUPFAM" id="SSF55729">
    <property type="entry name" value="Acyl-CoA N-acyltransferases (Nat)"/>
    <property type="match status" value="1"/>
</dbReference>
<dbReference type="Pfam" id="PF13302">
    <property type="entry name" value="Acetyltransf_3"/>
    <property type="match status" value="1"/>
</dbReference>
<dbReference type="GO" id="GO:0008999">
    <property type="term" value="F:protein-N-terminal-alanine acetyltransferase activity"/>
    <property type="evidence" value="ECO:0007669"/>
    <property type="project" value="TreeGrafter"/>
</dbReference>
<keyword evidence="3" id="KW-1185">Reference proteome</keyword>
<reference evidence="2" key="1">
    <citation type="submission" date="2023-03" db="EMBL/GenBank/DDBJ databases">
        <title>Massive genome expansion in bonnet fungi (Mycena s.s.) driven by repeated elements and novel gene families across ecological guilds.</title>
        <authorList>
            <consortium name="Lawrence Berkeley National Laboratory"/>
            <person name="Harder C.B."/>
            <person name="Miyauchi S."/>
            <person name="Viragh M."/>
            <person name="Kuo A."/>
            <person name="Thoen E."/>
            <person name="Andreopoulos B."/>
            <person name="Lu D."/>
            <person name="Skrede I."/>
            <person name="Drula E."/>
            <person name="Henrissat B."/>
            <person name="Morin E."/>
            <person name="Kohler A."/>
            <person name="Barry K."/>
            <person name="LaButti K."/>
            <person name="Morin E."/>
            <person name="Salamov A."/>
            <person name="Lipzen A."/>
            <person name="Mereny Z."/>
            <person name="Hegedus B."/>
            <person name="Baldrian P."/>
            <person name="Stursova M."/>
            <person name="Weitz H."/>
            <person name="Taylor A."/>
            <person name="Grigoriev I.V."/>
            <person name="Nagy L.G."/>
            <person name="Martin F."/>
            <person name="Kauserud H."/>
        </authorList>
    </citation>
    <scope>NUCLEOTIDE SEQUENCE</scope>
    <source>
        <strain evidence="2">CBHHK200</strain>
    </source>
</reference>
<name>A0AAD6SYA7_9AGAR</name>
<feature type="domain" description="N-acetyltransferase" evidence="1">
    <location>
        <begin position="22"/>
        <end position="168"/>
    </location>
</feature>
<dbReference type="Proteomes" id="UP001218188">
    <property type="component" value="Unassembled WGS sequence"/>
</dbReference>
<evidence type="ECO:0000313" key="3">
    <source>
        <dbReference type="Proteomes" id="UP001218188"/>
    </source>
</evidence>
<dbReference type="PANTHER" id="PTHR43441:SF5">
    <property type="entry name" value="FAMILY ACETYLTRANSFERASE, PUTATIVE-RELATED"/>
    <property type="match status" value="1"/>
</dbReference>
<dbReference type="AlphaFoldDB" id="A0AAD6SYA7"/>
<dbReference type="Gene3D" id="3.40.630.30">
    <property type="match status" value="1"/>
</dbReference>
<organism evidence="2 3">
    <name type="scientific">Mycena alexandri</name>
    <dbReference type="NCBI Taxonomy" id="1745969"/>
    <lineage>
        <taxon>Eukaryota</taxon>
        <taxon>Fungi</taxon>
        <taxon>Dikarya</taxon>
        <taxon>Basidiomycota</taxon>
        <taxon>Agaricomycotina</taxon>
        <taxon>Agaricomycetes</taxon>
        <taxon>Agaricomycetidae</taxon>
        <taxon>Agaricales</taxon>
        <taxon>Marasmiineae</taxon>
        <taxon>Mycenaceae</taxon>
        <taxon>Mycena</taxon>
    </lineage>
</organism>
<protein>
    <submittedName>
        <fullName evidence="2">Acyl-CoA N-acyltransferase</fullName>
    </submittedName>
</protein>
<proteinExistence type="predicted"/>
<dbReference type="EMBL" id="JARJCM010000053">
    <property type="protein sequence ID" value="KAJ7035050.1"/>
    <property type="molecule type" value="Genomic_DNA"/>
</dbReference>
<gene>
    <name evidence="2" type="ORF">C8F04DRAFT_955712</name>
</gene>
<dbReference type="GO" id="GO:1990189">
    <property type="term" value="F:protein N-terminal-serine acetyltransferase activity"/>
    <property type="evidence" value="ECO:0007669"/>
    <property type="project" value="TreeGrafter"/>
</dbReference>
<evidence type="ECO:0000313" key="2">
    <source>
        <dbReference type="EMBL" id="KAJ7035050.1"/>
    </source>
</evidence>
<accession>A0AAD6SYA7</accession>
<dbReference type="PANTHER" id="PTHR43441">
    <property type="entry name" value="RIBOSOMAL-PROTEIN-SERINE ACETYLTRANSFERASE"/>
    <property type="match status" value="1"/>
</dbReference>
<sequence>MNPTYDVNFKHPLPESSLETSRVKLTPFLPHFHTDQLLSILSANPEIERFLAIPFTAEAIDTFGADPESILFAVIDKTKGEHGGEQGAFAGIIGLCNTSAQNLTTEIGGVICFPEFQRTFVNTNAVGILLRYCLNLPEEGGLGFRRVQWAASPFNTSSIRAAERMGMKIEGTLRWLWVLPEGKEGKKPGAGRGEGHGRDSVMLATYWDDWENGGREHVEKIMVRQS</sequence>